<feature type="region of interest" description="Disordered" evidence="1">
    <location>
        <begin position="1"/>
        <end position="98"/>
    </location>
</feature>
<protein>
    <submittedName>
        <fullName evidence="3">Uncharacterized protein YjlB</fullName>
    </submittedName>
</protein>
<reference evidence="3 4" key="1">
    <citation type="submission" date="2018-07" db="EMBL/GenBank/DDBJ databases">
        <title>Genomic Encyclopedia of Type Strains, Phase III (KMG-III): the genomes of soil and plant-associated and newly described type strains.</title>
        <authorList>
            <person name="Whitman W."/>
        </authorList>
    </citation>
    <scope>NUCLEOTIDE SEQUENCE [LARGE SCALE GENOMIC DNA]</scope>
    <source>
        <strain evidence="3 4">31-25a</strain>
    </source>
</reference>
<sequence>MPRGDKSEYTDKQERKADHVAEGYENAACPRVKRNAGHGRRSIRTAAAATRRGQGAERRTRTNPRRRVDASASRPPRIDRPSSVRRQQRRLQQRASETLNTRITDVSVTGEFTMTDLRPTIGKPETLHLDRNGWVPNHQRFPVLIYHNVMVAEGKEAAAALESMFRRNDWPPRWHDGVYFFHHYHSTAHEVLGIANGKARLMLGGPAGQEVSVTAGDVLVLPVGTGHCCLEANPDFLVVGAYPPNQTADLCQEAPTAAMLAQMNKLVSPLSDPVTGREGWLEKLW</sequence>
<evidence type="ECO:0000313" key="3">
    <source>
        <dbReference type="EMBL" id="RCW80097.1"/>
    </source>
</evidence>
<dbReference type="SUPFAM" id="SSF51182">
    <property type="entry name" value="RmlC-like cupins"/>
    <property type="match status" value="1"/>
</dbReference>
<keyword evidence="4" id="KW-1185">Reference proteome</keyword>
<proteinExistence type="predicted"/>
<dbReference type="InterPro" id="IPR047121">
    <property type="entry name" value="YjiB-like"/>
</dbReference>
<feature type="compositionally biased region" description="Basic and acidic residues" evidence="1">
    <location>
        <begin position="1"/>
        <end position="22"/>
    </location>
</feature>
<dbReference type="Proteomes" id="UP000253324">
    <property type="component" value="Unassembled WGS sequence"/>
</dbReference>
<accession>A0A368YMF8</accession>
<dbReference type="InterPro" id="IPR006045">
    <property type="entry name" value="Cupin_1"/>
</dbReference>
<gene>
    <name evidence="3" type="ORF">C7476_11562</name>
</gene>
<dbReference type="AlphaFoldDB" id="A0A368YMF8"/>
<evidence type="ECO:0000256" key="1">
    <source>
        <dbReference type="SAM" id="MobiDB-lite"/>
    </source>
</evidence>
<dbReference type="Gene3D" id="2.60.120.10">
    <property type="entry name" value="Jelly Rolls"/>
    <property type="match status" value="1"/>
</dbReference>
<dbReference type="PANTHER" id="PTHR36448:SF2">
    <property type="entry name" value="CUPIN TYPE-1 DOMAIN-CONTAINING PROTEIN"/>
    <property type="match status" value="1"/>
</dbReference>
<evidence type="ECO:0000259" key="2">
    <source>
        <dbReference type="Pfam" id="PF00190"/>
    </source>
</evidence>
<dbReference type="CDD" id="cd02219">
    <property type="entry name" value="cupin_YjlB-like"/>
    <property type="match status" value="1"/>
</dbReference>
<comment type="caution">
    <text evidence="3">The sequence shown here is derived from an EMBL/GenBank/DDBJ whole genome shotgun (WGS) entry which is preliminary data.</text>
</comment>
<dbReference type="InterPro" id="IPR014710">
    <property type="entry name" value="RmlC-like_jellyroll"/>
</dbReference>
<evidence type="ECO:0000313" key="4">
    <source>
        <dbReference type="Proteomes" id="UP000253324"/>
    </source>
</evidence>
<organism evidence="3 4">
    <name type="scientific">Phyllobacterium bourgognense</name>
    <dbReference type="NCBI Taxonomy" id="314236"/>
    <lineage>
        <taxon>Bacteria</taxon>
        <taxon>Pseudomonadati</taxon>
        <taxon>Pseudomonadota</taxon>
        <taxon>Alphaproteobacteria</taxon>
        <taxon>Hyphomicrobiales</taxon>
        <taxon>Phyllobacteriaceae</taxon>
        <taxon>Phyllobacterium</taxon>
    </lineage>
</organism>
<dbReference type="InterPro" id="IPR011051">
    <property type="entry name" value="RmlC_Cupin_sf"/>
</dbReference>
<name>A0A368YMF8_9HYPH</name>
<feature type="domain" description="Cupin type-1" evidence="2">
    <location>
        <begin position="183"/>
        <end position="241"/>
    </location>
</feature>
<dbReference type="EMBL" id="QPJM01000015">
    <property type="protein sequence ID" value="RCW80097.1"/>
    <property type="molecule type" value="Genomic_DNA"/>
</dbReference>
<dbReference type="Pfam" id="PF00190">
    <property type="entry name" value="Cupin_1"/>
    <property type="match status" value="1"/>
</dbReference>
<feature type="compositionally biased region" description="Low complexity" evidence="1">
    <location>
        <begin position="44"/>
        <end position="53"/>
    </location>
</feature>
<dbReference type="PANTHER" id="PTHR36448">
    <property type="entry name" value="BLR7373 PROTEIN"/>
    <property type="match status" value="1"/>
</dbReference>
<feature type="compositionally biased region" description="Basic residues" evidence="1">
    <location>
        <begin position="31"/>
        <end position="43"/>
    </location>
</feature>